<evidence type="ECO:0000313" key="4">
    <source>
        <dbReference type="Proteomes" id="UP000220836"/>
    </source>
</evidence>
<keyword evidence="1" id="KW-1133">Transmembrane helix</keyword>
<evidence type="ECO:0000256" key="1">
    <source>
        <dbReference type="SAM" id="Phobius"/>
    </source>
</evidence>
<dbReference type="AlphaFoldDB" id="A0A238K4T5"/>
<evidence type="ECO:0000259" key="2">
    <source>
        <dbReference type="Pfam" id="PF07811"/>
    </source>
</evidence>
<name>A0A238K4T5_9RHOB</name>
<evidence type="ECO:0000313" key="3">
    <source>
        <dbReference type="EMBL" id="SMX37102.1"/>
    </source>
</evidence>
<dbReference type="EMBL" id="FXYH01000003">
    <property type="protein sequence ID" value="SMX37102.1"/>
    <property type="molecule type" value="Genomic_DNA"/>
</dbReference>
<sequence>MIRSLRSRIKTFTREERGSMVIPFALWTPVFLILILSSIELGTVTIRQTALERALDDTVRDIRLGSVSDPDEIKQAICDGAAVLPGCMSTLHLEMVSLDMRDWDGIIDAADCADTTLNVTPHRSFQNGGTNEMMLLRVCYKYQPITPAGTISSSLAKDSEGYTALVVSTAFVHEPS</sequence>
<proteinExistence type="predicted"/>
<feature type="domain" description="TadE-like" evidence="2">
    <location>
        <begin position="18"/>
        <end position="60"/>
    </location>
</feature>
<feature type="transmembrane region" description="Helical" evidence="1">
    <location>
        <begin position="21"/>
        <end position="39"/>
    </location>
</feature>
<dbReference type="OrthoDB" id="7907064at2"/>
<gene>
    <name evidence="3" type="ORF">PEV8663_00920</name>
</gene>
<dbReference type="Proteomes" id="UP000220836">
    <property type="component" value="Unassembled WGS sequence"/>
</dbReference>
<reference evidence="3 4" key="1">
    <citation type="submission" date="2017-05" db="EMBL/GenBank/DDBJ databases">
        <authorList>
            <person name="Song R."/>
            <person name="Chenine A.L."/>
            <person name="Ruprecht R.M."/>
        </authorList>
    </citation>
    <scope>NUCLEOTIDE SEQUENCE [LARGE SCALE GENOMIC DNA]</scope>
    <source>
        <strain evidence="3 4">CECT 8663</strain>
    </source>
</reference>
<protein>
    <recommendedName>
        <fullName evidence="2">TadE-like domain-containing protein</fullName>
    </recommendedName>
</protein>
<keyword evidence="1" id="KW-0812">Transmembrane</keyword>
<accession>A0A238K4T5</accession>
<keyword evidence="1" id="KW-0472">Membrane</keyword>
<organism evidence="3 4">
    <name type="scientific">Pelagimonas varians</name>
    <dbReference type="NCBI Taxonomy" id="696760"/>
    <lineage>
        <taxon>Bacteria</taxon>
        <taxon>Pseudomonadati</taxon>
        <taxon>Pseudomonadota</taxon>
        <taxon>Alphaproteobacteria</taxon>
        <taxon>Rhodobacterales</taxon>
        <taxon>Roseobacteraceae</taxon>
        <taxon>Pelagimonas</taxon>
    </lineage>
</organism>
<dbReference type="Pfam" id="PF07811">
    <property type="entry name" value="TadE"/>
    <property type="match status" value="1"/>
</dbReference>
<dbReference type="RefSeq" id="WP_097803468.1">
    <property type="nucleotide sequence ID" value="NZ_FXYH01000003.1"/>
</dbReference>
<dbReference type="InterPro" id="IPR012495">
    <property type="entry name" value="TadE-like_dom"/>
</dbReference>
<keyword evidence="4" id="KW-1185">Reference proteome</keyword>